<keyword evidence="9 16" id="KW-1133">Transmembrane helix</keyword>
<dbReference type="PROSITE" id="PS51471">
    <property type="entry name" value="FE2OG_OXY"/>
    <property type="match status" value="1"/>
</dbReference>
<dbReference type="EC" id="1.14.11.2" evidence="4"/>
<keyword evidence="6" id="KW-0479">Metal-binding</keyword>
<dbReference type="FunFam" id="2.60.120.620:FF:000002">
    <property type="entry name" value="Prolyl 4-hydroxylase 4"/>
    <property type="match status" value="1"/>
</dbReference>
<evidence type="ECO:0000259" key="17">
    <source>
        <dbReference type="PROSITE" id="PS51471"/>
    </source>
</evidence>
<comment type="catalytic activity">
    <reaction evidence="14">
        <text>L-prolyl-[collagen] + 2-oxoglutarate + O2 = trans-4-hydroxy-L-prolyl-[collagen] + succinate + CO2</text>
        <dbReference type="Rhea" id="RHEA:18945"/>
        <dbReference type="Rhea" id="RHEA-COMP:11676"/>
        <dbReference type="Rhea" id="RHEA-COMP:11680"/>
        <dbReference type="ChEBI" id="CHEBI:15379"/>
        <dbReference type="ChEBI" id="CHEBI:16526"/>
        <dbReference type="ChEBI" id="CHEBI:16810"/>
        <dbReference type="ChEBI" id="CHEBI:30031"/>
        <dbReference type="ChEBI" id="CHEBI:50342"/>
        <dbReference type="ChEBI" id="CHEBI:61965"/>
        <dbReference type="EC" id="1.14.11.2"/>
    </reaction>
</comment>
<keyword evidence="7" id="KW-0223">Dioxygenase</keyword>
<evidence type="ECO:0000256" key="5">
    <source>
        <dbReference type="ARBA" id="ARBA00022692"/>
    </source>
</evidence>
<dbReference type="Pfam" id="PF01549">
    <property type="entry name" value="ShK"/>
    <property type="match status" value="1"/>
</dbReference>
<dbReference type="GO" id="GO:0005506">
    <property type="term" value="F:iron ion binding"/>
    <property type="evidence" value="ECO:0007669"/>
    <property type="project" value="InterPro"/>
</dbReference>
<evidence type="ECO:0000256" key="12">
    <source>
        <dbReference type="ARBA" id="ARBA00023136"/>
    </source>
</evidence>
<evidence type="ECO:0000256" key="4">
    <source>
        <dbReference type="ARBA" id="ARBA00012269"/>
    </source>
</evidence>
<reference evidence="19" key="1">
    <citation type="submission" date="2021-01" db="EMBL/GenBank/DDBJ databases">
        <authorList>
            <person name="Corre E."/>
            <person name="Pelletier E."/>
            <person name="Niang G."/>
            <person name="Scheremetjew M."/>
            <person name="Finn R."/>
            <person name="Kale V."/>
            <person name="Holt S."/>
            <person name="Cochrane G."/>
            <person name="Meng A."/>
            <person name="Brown T."/>
            <person name="Cohen L."/>
        </authorList>
    </citation>
    <scope>NUCLEOTIDE SEQUENCE</scope>
    <source>
        <strain evidence="19">SL-175</strain>
    </source>
</reference>
<evidence type="ECO:0000256" key="11">
    <source>
        <dbReference type="ARBA" id="ARBA00023004"/>
    </source>
</evidence>
<dbReference type="SMART" id="SM00254">
    <property type="entry name" value="ShKT"/>
    <property type="match status" value="1"/>
</dbReference>
<comment type="subcellular location">
    <subcellularLocation>
        <location evidence="2">Endoplasmic reticulum membrane</location>
        <topology evidence="2">Single-pass type II membrane protein</topology>
    </subcellularLocation>
</comment>
<evidence type="ECO:0000256" key="6">
    <source>
        <dbReference type="ARBA" id="ARBA00022723"/>
    </source>
</evidence>
<keyword evidence="10" id="KW-0560">Oxidoreductase</keyword>
<evidence type="ECO:0000256" key="8">
    <source>
        <dbReference type="ARBA" id="ARBA00022968"/>
    </source>
</evidence>
<feature type="domain" description="ShKT" evidence="18">
    <location>
        <begin position="385"/>
        <end position="419"/>
    </location>
</feature>
<evidence type="ECO:0000256" key="15">
    <source>
        <dbReference type="SAM" id="MobiDB-lite"/>
    </source>
</evidence>
<evidence type="ECO:0000256" key="13">
    <source>
        <dbReference type="ARBA" id="ARBA00023180"/>
    </source>
</evidence>
<dbReference type="PANTHER" id="PTHR10869:SF246">
    <property type="entry name" value="TRANSMEMBRANE PROLYL 4-HYDROXYLASE"/>
    <property type="match status" value="1"/>
</dbReference>
<comment type="cofactor">
    <cofactor evidence="1">
        <name>L-ascorbate</name>
        <dbReference type="ChEBI" id="CHEBI:38290"/>
    </cofactor>
</comment>
<dbReference type="PANTHER" id="PTHR10869">
    <property type="entry name" value="PROLYL 4-HYDROXYLASE ALPHA SUBUNIT"/>
    <property type="match status" value="1"/>
</dbReference>
<sequence length="438" mass="47698">MGRHKRQRLPAALFIGGSSLIFATFVFVAPAMPRLNPATLDFPPVLHAVQTTADAHGAGKDTPREFVAQHGKQMDEVPVRVGLPFIPARDEAGRAVSSGTGAHNLREEVTMAGQADNPELVSSASEVSAAHARMDAPFGVRVEHGSELQANVIDPRSIQIVSLDNPRAFLYKRFMSDAECDFMVAHAKPNMYKSGVVNADSGGSSLSNIRTSTGSFLPLGMNDLVKRVEQRIASWSQIPVSHGEPMQVLRYEIGQEYQPHFDYFFHKGGSANNRIATVLMYLSDVEEGGETVFPNTQKPERRNETQFSKCGNTGKAVKPSKGDAILFWSMKVGGELDGGSSHAGCPVVRGEKWTATKWMHVSSLRLPDAHHKVFYEGREVSTESCNDTHATCHGWAEQHECTKNPGFMLEACPLSCKTCSGRWQAGSYQQPSTLAAAA</sequence>
<feature type="transmembrane region" description="Helical" evidence="16">
    <location>
        <begin position="12"/>
        <end position="32"/>
    </location>
</feature>
<protein>
    <recommendedName>
        <fullName evidence="4">procollagen-proline 4-dioxygenase</fullName>
        <ecNumber evidence="4">1.14.11.2</ecNumber>
    </recommendedName>
</protein>
<keyword evidence="11" id="KW-0408">Iron</keyword>
<evidence type="ECO:0000256" key="14">
    <source>
        <dbReference type="ARBA" id="ARBA00049169"/>
    </source>
</evidence>
<accession>A0A7S0SDK7</accession>
<dbReference type="AlphaFoldDB" id="A0A7S0SDK7"/>
<dbReference type="InterPro" id="IPR044862">
    <property type="entry name" value="Pro_4_hyd_alph_FE2OG_OXY"/>
</dbReference>
<evidence type="ECO:0000256" key="3">
    <source>
        <dbReference type="ARBA" id="ARBA00006511"/>
    </source>
</evidence>
<evidence type="ECO:0000256" key="16">
    <source>
        <dbReference type="SAM" id="Phobius"/>
    </source>
</evidence>
<dbReference type="EMBL" id="HBFC01011335">
    <property type="protein sequence ID" value="CAD8703958.1"/>
    <property type="molecule type" value="Transcribed_RNA"/>
</dbReference>
<dbReference type="SMART" id="SM00702">
    <property type="entry name" value="P4Hc"/>
    <property type="match status" value="1"/>
</dbReference>
<dbReference type="GO" id="GO:0005789">
    <property type="term" value="C:endoplasmic reticulum membrane"/>
    <property type="evidence" value="ECO:0007669"/>
    <property type="project" value="UniProtKB-SubCell"/>
</dbReference>
<feature type="domain" description="Fe2OG dioxygenase" evidence="17">
    <location>
        <begin position="242"/>
        <end position="361"/>
    </location>
</feature>
<keyword evidence="12 16" id="KW-0472">Membrane</keyword>
<dbReference type="Pfam" id="PF13640">
    <property type="entry name" value="2OG-FeII_Oxy_3"/>
    <property type="match status" value="1"/>
</dbReference>
<organism evidence="19">
    <name type="scientific">Mantoniella antarctica</name>
    <dbReference type="NCBI Taxonomy" id="81844"/>
    <lineage>
        <taxon>Eukaryota</taxon>
        <taxon>Viridiplantae</taxon>
        <taxon>Chlorophyta</taxon>
        <taxon>Mamiellophyceae</taxon>
        <taxon>Mamiellales</taxon>
        <taxon>Mamiellaceae</taxon>
        <taxon>Mantoniella</taxon>
    </lineage>
</organism>
<dbReference type="InterPro" id="IPR005123">
    <property type="entry name" value="Oxoglu/Fe-dep_dioxygenase_dom"/>
</dbReference>
<dbReference type="InterPro" id="IPR003582">
    <property type="entry name" value="ShKT_dom"/>
</dbReference>
<dbReference type="GO" id="GO:0031418">
    <property type="term" value="F:L-ascorbic acid binding"/>
    <property type="evidence" value="ECO:0007669"/>
    <property type="project" value="InterPro"/>
</dbReference>
<feature type="region of interest" description="Disordered" evidence="15">
    <location>
        <begin position="292"/>
        <end position="314"/>
    </location>
</feature>
<keyword evidence="13" id="KW-0325">Glycoprotein</keyword>
<keyword evidence="8" id="KW-0735">Signal-anchor</keyword>
<evidence type="ECO:0000259" key="18">
    <source>
        <dbReference type="PROSITE" id="PS51670"/>
    </source>
</evidence>
<proteinExistence type="inferred from homology"/>
<dbReference type="Gene3D" id="2.60.120.620">
    <property type="entry name" value="q2cbj1_9rhob like domain"/>
    <property type="match status" value="1"/>
</dbReference>
<evidence type="ECO:0000256" key="2">
    <source>
        <dbReference type="ARBA" id="ARBA00004648"/>
    </source>
</evidence>
<evidence type="ECO:0000256" key="1">
    <source>
        <dbReference type="ARBA" id="ARBA00001961"/>
    </source>
</evidence>
<evidence type="ECO:0000256" key="9">
    <source>
        <dbReference type="ARBA" id="ARBA00022989"/>
    </source>
</evidence>
<dbReference type="InterPro" id="IPR006620">
    <property type="entry name" value="Pro_4_hyd_alph"/>
</dbReference>
<dbReference type="InterPro" id="IPR045054">
    <property type="entry name" value="P4HA-like"/>
</dbReference>
<evidence type="ECO:0000313" key="19">
    <source>
        <dbReference type="EMBL" id="CAD8703958.1"/>
    </source>
</evidence>
<gene>
    <name evidence="19" type="ORF">MANT1106_LOCUS6640</name>
</gene>
<comment type="similarity">
    <text evidence="3">Belongs to the P4HA family.</text>
</comment>
<dbReference type="PROSITE" id="PS51670">
    <property type="entry name" value="SHKT"/>
    <property type="match status" value="1"/>
</dbReference>
<name>A0A7S0SDK7_9CHLO</name>
<evidence type="ECO:0000256" key="7">
    <source>
        <dbReference type="ARBA" id="ARBA00022964"/>
    </source>
</evidence>
<dbReference type="GO" id="GO:0004656">
    <property type="term" value="F:procollagen-proline 4-dioxygenase activity"/>
    <property type="evidence" value="ECO:0007669"/>
    <property type="project" value="UniProtKB-EC"/>
</dbReference>
<evidence type="ECO:0000256" key="10">
    <source>
        <dbReference type="ARBA" id="ARBA00023002"/>
    </source>
</evidence>
<keyword evidence="5 16" id="KW-0812">Transmembrane</keyword>